<name>A0ABU6WD85_9FABA</name>
<keyword evidence="3" id="KW-1185">Reference proteome</keyword>
<accession>A0ABU6WD85</accession>
<evidence type="ECO:0000313" key="3">
    <source>
        <dbReference type="Proteomes" id="UP001341840"/>
    </source>
</evidence>
<dbReference type="Proteomes" id="UP001341840">
    <property type="component" value="Unassembled WGS sequence"/>
</dbReference>
<feature type="region of interest" description="Disordered" evidence="1">
    <location>
        <begin position="40"/>
        <end position="59"/>
    </location>
</feature>
<proteinExistence type="predicted"/>
<protein>
    <submittedName>
        <fullName evidence="2">Uncharacterized protein</fullName>
    </submittedName>
</protein>
<sequence>MAVGKRLALARDPKILLNWMMEGVGRIESMRVKESTASSSDWGCSVENEGKGNRRAEGGRELRESFEIRRGNLNLKGEEEKHENILAIKRSIVEECFEDAKTNTYVKGSARNEPNSEITKLPLLGGPLGDHEVDGGAWMLKERWSRVWYILSVGVQWNGPSVSYRTRTGRPYNRPNELIGYRDMHASRAFV</sequence>
<evidence type="ECO:0000313" key="2">
    <source>
        <dbReference type="EMBL" id="MED6183900.1"/>
    </source>
</evidence>
<organism evidence="2 3">
    <name type="scientific">Stylosanthes scabra</name>
    <dbReference type="NCBI Taxonomy" id="79078"/>
    <lineage>
        <taxon>Eukaryota</taxon>
        <taxon>Viridiplantae</taxon>
        <taxon>Streptophyta</taxon>
        <taxon>Embryophyta</taxon>
        <taxon>Tracheophyta</taxon>
        <taxon>Spermatophyta</taxon>
        <taxon>Magnoliopsida</taxon>
        <taxon>eudicotyledons</taxon>
        <taxon>Gunneridae</taxon>
        <taxon>Pentapetalae</taxon>
        <taxon>rosids</taxon>
        <taxon>fabids</taxon>
        <taxon>Fabales</taxon>
        <taxon>Fabaceae</taxon>
        <taxon>Papilionoideae</taxon>
        <taxon>50 kb inversion clade</taxon>
        <taxon>dalbergioids sensu lato</taxon>
        <taxon>Dalbergieae</taxon>
        <taxon>Pterocarpus clade</taxon>
        <taxon>Stylosanthes</taxon>
    </lineage>
</organism>
<gene>
    <name evidence="2" type="ORF">PIB30_042214</name>
</gene>
<evidence type="ECO:0000256" key="1">
    <source>
        <dbReference type="SAM" id="MobiDB-lite"/>
    </source>
</evidence>
<dbReference type="EMBL" id="JASCZI010181481">
    <property type="protein sequence ID" value="MED6183900.1"/>
    <property type="molecule type" value="Genomic_DNA"/>
</dbReference>
<comment type="caution">
    <text evidence="2">The sequence shown here is derived from an EMBL/GenBank/DDBJ whole genome shotgun (WGS) entry which is preliminary data.</text>
</comment>
<reference evidence="2 3" key="1">
    <citation type="journal article" date="2023" name="Plants (Basel)">
        <title>Bridging the Gap: Combining Genomics and Transcriptomics Approaches to Understand Stylosanthes scabra, an Orphan Legume from the Brazilian Caatinga.</title>
        <authorList>
            <person name="Ferreira-Neto J.R.C."/>
            <person name="da Silva M.D."/>
            <person name="Binneck E."/>
            <person name="de Melo N.F."/>
            <person name="da Silva R.H."/>
            <person name="de Melo A.L.T.M."/>
            <person name="Pandolfi V."/>
            <person name="Bustamante F.O."/>
            <person name="Brasileiro-Vidal A.C."/>
            <person name="Benko-Iseppon A.M."/>
        </authorList>
    </citation>
    <scope>NUCLEOTIDE SEQUENCE [LARGE SCALE GENOMIC DNA]</scope>
    <source>
        <tissue evidence="2">Leaves</tissue>
    </source>
</reference>
<feature type="compositionally biased region" description="Basic and acidic residues" evidence="1">
    <location>
        <begin position="48"/>
        <end position="59"/>
    </location>
</feature>